<proteinExistence type="inferred from homology"/>
<keyword evidence="2" id="KW-0378">Hydrolase</keyword>
<dbReference type="Gene3D" id="3.60.10.10">
    <property type="entry name" value="Endonuclease/exonuclease/phosphatase"/>
    <property type="match status" value="1"/>
</dbReference>
<evidence type="ECO:0000256" key="1">
    <source>
        <dbReference type="ARBA" id="ARBA00010774"/>
    </source>
</evidence>
<dbReference type="Pfam" id="PF03372">
    <property type="entry name" value="Exo_endo_phos"/>
    <property type="match status" value="1"/>
</dbReference>
<dbReference type="PANTHER" id="PTHR12121">
    <property type="entry name" value="CARBON CATABOLITE REPRESSOR PROTEIN 4"/>
    <property type="match status" value="1"/>
</dbReference>
<gene>
    <name evidence="4" type="ORF">PGLA1383_LOCUS16534</name>
</gene>
<dbReference type="GO" id="GO:0006139">
    <property type="term" value="P:nucleobase-containing compound metabolic process"/>
    <property type="evidence" value="ECO:0007669"/>
    <property type="project" value="UniProtKB-ARBA"/>
</dbReference>
<evidence type="ECO:0000313" key="4">
    <source>
        <dbReference type="EMBL" id="CAE8598122.1"/>
    </source>
</evidence>
<dbReference type="OrthoDB" id="276515at2759"/>
<accession>A0A813EKB8</accession>
<keyword evidence="5" id="KW-1185">Reference proteome</keyword>
<dbReference type="InterPro" id="IPR050410">
    <property type="entry name" value="CCR4/nocturin_mRNA_transcr"/>
</dbReference>
<protein>
    <recommendedName>
        <fullName evidence="3">Endonuclease/exonuclease/phosphatase domain-containing protein</fullName>
    </recommendedName>
</protein>
<feature type="non-terminal residue" evidence="4">
    <location>
        <position position="1"/>
    </location>
</feature>
<reference evidence="4" key="1">
    <citation type="submission" date="2021-02" db="EMBL/GenBank/DDBJ databases">
        <authorList>
            <person name="Dougan E. K."/>
            <person name="Rhodes N."/>
            <person name="Thang M."/>
            <person name="Chan C."/>
        </authorList>
    </citation>
    <scope>NUCLEOTIDE SEQUENCE</scope>
</reference>
<sequence>LARQWLRNESESPPQGTALRVMHFNALADCLAKSAPLLGAKRGFRCEPEALAWEHRSGLLKEELLRHAPDIIGLCEVDRYDDFFEPEFSARGYQGSFKRKRSPAKDGVAILWRRRRLDEALKRHVFLELEKGRRTKAAQVALLQRLRLSSDEAGMGGRGIVACSTHLRASADDAFRMQQASEVVSALSDFARGDEQIVLADVNSFATLNAATGGNATNVYDYFTACGYRCAYRAVGKDSNIPSYTTWAGWASGDFRATCDHIFVSKGIHVSAVLDVPSSESLADAFPERLPNRAYPSDHMSLIADLVIT</sequence>
<dbReference type="GO" id="GO:0000175">
    <property type="term" value="F:3'-5'-RNA exonuclease activity"/>
    <property type="evidence" value="ECO:0007669"/>
    <property type="project" value="TreeGrafter"/>
</dbReference>
<organism evidence="4 5">
    <name type="scientific">Polarella glacialis</name>
    <name type="common">Dinoflagellate</name>
    <dbReference type="NCBI Taxonomy" id="89957"/>
    <lineage>
        <taxon>Eukaryota</taxon>
        <taxon>Sar</taxon>
        <taxon>Alveolata</taxon>
        <taxon>Dinophyceae</taxon>
        <taxon>Suessiales</taxon>
        <taxon>Suessiaceae</taxon>
        <taxon>Polarella</taxon>
    </lineage>
</organism>
<feature type="domain" description="Endonuclease/exonuclease/phosphatase" evidence="3">
    <location>
        <begin position="40"/>
        <end position="299"/>
    </location>
</feature>
<dbReference type="Proteomes" id="UP000654075">
    <property type="component" value="Unassembled WGS sequence"/>
</dbReference>
<comment type="caution">
    <text evidence="4">The sequence shown here is derived from an EMBL/GenBank/DDBJ whole genome shotgun (WGS) entry which is preliminary data.</text>
</comment>
<evidence type="ECO:0000313" key="5">
    <source>
        <dbReference type="Proteomes" id="UP000654075"/>
    </source>
</evidence>
<evidence type="ECO:0000259" key="3">
    <source>
        <dbReference type="Pfam" id="PF03372"/>
    </source>
</evidence>
<dbReference type="AlphaFoldDB" id="A0A813EKB8"/>
<comment type="similarity">
    <text evidence="1">Belongs to the CCR4/nocturin family.</text>
</comment>
<dbReference type="InterPro" id="IPR005135">
    <property type="entry name" value="Endo/exonuclease/phosphatase"/>
</dbReference>
<dbReference type="InterPro" id="IPR036691">
    <property type="entry name" value="Endo/exonu/phosph_ase_sf"/>
</dbReference>
<name>A0A813EKB8_POLGL</name>
<evidence type="ECO:0000256" key="2">
    <source>
        <dbReference type="ARBA" id="ARBA00022801"/>
    </source>
</evidence>
<dbReference type="PANTHER" id="PTHR12121:SF45">
    <property type="entry name" value="NOCTURNIN"/>
    <property type="match status" value="1"/>
</dbReference>
<dbReference type="EMBL" id="CAJNNV010010056">
    <property type="protein sequence ID" value="CAE8598122.1"/>
    <property type="molecule type" value="Genomic_DNA"/>
</dbReference>
<dbReference type="SUPFAM" id="SSF56219">
    <property type="entry name" value="DNase I-like"/>
    <property type="match status" value="1"/>
</dbReference>